<keyword evidence="2" id="KW-0808">Transferase</keyword>
<keyword evidence="2" id="KW-0695">RNA-directed DNA polymerase</keyword>
<dbReference type="CDD" id="cd01646">
    <property type="entry name" value="RT_Bac_retron_I"/>
    <property type="match status" value="1"/>
</dbReference>
<keyword evidence="2" id="KW-0548">Nucleotidyltransferase</keyword>
<dbReference type="InterPro" id="IPR000477">
    <property type="entry name" value="RT_dom"/>
</dbReference>
<gene>
    <name evidence="2" type="ORF">SAMN03097721_02570</name>
</gene>
<dbReference type="PROSITE" id="PS50878">
    <property type="entry name" value="RT_POL"/>
    <property type="match status" value="1"/>
</dbReference>
<evidence type="ECO:0000313" key="2">
    <source>
        <dbReference type="EMBL" id="SFZ79089.1"/>
    </source>
</evidence>
<dbReference type="RefSeq" id="WP_072291896.1">
    <property type="nucleotide sequence ID" value="NZ_FPKT01000014.1"/>
</dbReference>
<dbReference type="InterPro" id="IPR043502">
    <property type="entry name" value="DNA/RNA_pol_sf"/>
</dbReference>
<feature type="domain" description="Reverse transcriptase" evidence="1">
    <location>
        <begin position="55"/>
        <end position="319"/>
    </location>
</feature>
<reference evidence="2 3" key="1">
    <citation type="submission" date="2016-11" db="EMBL/GenBank/DDBJ databases">
        <authorList>
            <person name="Varghese N."/>
            <person name="Submissions S."/>
        </authorList>
    </citation>
    <scope>NUCLEOTIDE SEQUENCE [LARGE SCALE GENOMIC DNA]</scope>
    <source>
        <strain evidence="2 3">NFIX07</strain>
    </source>
</reference>
<accession>A0ABY1H7I7</accession>
<dbReference type="Pfam" id="PF00078">
    <property type="entry name" value="RVT_1"/>
    <property type="match status" value="1"/>
</dbReference>
<dbReference type="Proteomes" id="UP000182665">
    <property type="component" value="Unassembled WGS sequence"/>
</dbReference>
<dbReference type="EMBL" id="FPKT01000014">
    <property type="protein sequence ID" value="SFZ79089.1"/>
    <property type="molecule type" value="Genomic_DNA"/>
</dbReference>
<protein>
    <submittedName>
        <fullName evidence="2">Reverse transcriptase (RNA-dependent DNA polymerase)</fullName>
    </submittedName>
</protein>
<name>A0ABY1H7I7_9STAP</name>
<dbReference type="SUPFAM" id="SSF56672">
    <property type="entry name" value="DNA/RNA polymerases"/>
    <property type="match status" value="1"/>
</dbReference>
<comment type="caution">
    <text evidence="2">The sequence shown here is derived from an EMBL/GenBank/DDBJ whole genome shotgun (WGS) entry which is preliminary data.</text>
</comment>
<keyword evidence="3" id="KW-1185">Reference proteome</keyword>
<proteinExistence type="predicted"/>
<sequence>MSSKSILTMSNKEAKKFLLKSSSYVSFDLPTYINFDSILSDTRLYFQNEKSDISSFNTKKHALKDTETVHYTVLSNKDSNYGLRPLTIMHPLVYVDIVTYITKRDNWEKLLLRFEEFQQNSKILCISLPFESKSNKTDLAENISNWWKKLEQEQIYQSLNYKYCMITDITDCYSSIYTHTIPWALHGKNVAKDNPIDNKLMGNMIDKKISNSQNGQTNGILQGNILMDFIAEMVLGYADMLLTKQLEEEDIQEYKIIRYRDDYRIFSNSKSIVREILKYLTQILNSLNLKVNSSKTFLAEDMINDAIKPDKLYWDMHYIKFYDQSGEGKRFKISIQKHLLQIRLLAIKYPNSGSINKALTQIYKERIYQLESMPKDNYQLIAILVDIMQKNQKSIKHIVAILSKLFNYLEYEEVKSITSKIIKKFDKYPSIELVEIWLQRLTIKYDYNHKYKSKLCAKLLDKEIKIWNSDWTNKNVVESSIVDQEELDKITSTIPIKEVDLFYLDDY</sequence>
<evidence type="ECO:0000259" key="1">
    <source>
        <dbReference type="PROSITE" id="PS50878"/>
    </source>
</evidence>
<evidence type="ECO:0000313" key="3">
    <source>
        <dbReference type="Proteomes" id="UP000182665"/>
    </source>
</evidence>
<organism evidence="2 3">
    <name type="scientific">Staphylococcus pasteuri</name>
    <dbReference type="NCBI Taxonomy" id="45972"/>
    <lineage>
        <taxon>Bacteria</taxon>
        <taxon>Bacillati</taxon>
        <taxon>Bacillota</taxon>
        <taxon>Bacilli</taxon>
        <taxon>Bacillales</taxon>
        <taxon>Staphylococcaceae</taxon>
        <taxon>Staphylococcus</taxon>
    </lineage>
</organism>
<dbReference type="GO" id="GO:0003964">
    <property type="term" value="F:RNA-directed DNA polymerase activity"/>
    <property type="evidence" value="ECO:0007669"/>
    <property type="project" value="UniProtKB-KW"/>
</dbReference>